<keyword evidence="4 8" id="KW-0067">ATP-binding</keyword>
<evidence type="ECO:0000256" key="3">
    <source>
        <dbReference type="ARBA" id="ARBA00022741"/>
    </source>
</evidence>
<evidence type="ECO:0000256" key="5">
    <source>
        <dbReference type="ARBA" id="ARBA00023251"/>
    </source>
</evidence>
<keyword evidence="5" id="KW-0046">Antibiotic resistance</keyword>
<reference evidence="8 9" key="1">
    <citation type="submission" date="2019-05" db="EMBL/GenBank/DDBJ databases">
        <title>Genome sequence of Cellulomonas hominis strain CS1.</title>
        <authorList>
            <person name="Belmont J."/>
            <person name="Maclea K.S."/>
        </authorList>
    </citation>
    <scope>NUCLEOTIDE SEQUENCE [LARGE SCALE GENOMIC DNA]</scope>
    <source>
        <strain evidence="8 9">CS1</strain>
    </source>
</reference>
<dbReference type="PANTHER" id="PTHR42711">
    <property type="entry name" value="ABC TRANSPORTER ATP-BINDING PROTEIN"/>
    <property type="match status" value="1"/>
</dbReference>
<evidence type="ECO:0000313" key="9">
    <source>
        <dbReference type="Proteomes" id="UP000308121"/>
    </source>
</evidence>
<feature type="region of interest" description="Disordered" evidence="6">
    <location>
        <begin position="307"/>
        <end position="333"/>
    </location>
</feature>
<keyword evidence="3" id="KW-0547">Nucleotide-binding</keyword>
<dbReference type="AlphaFoldDB" id="A0A7Z8NSQ6"/>
<evidence type="ECO:0000256" key="6">
    <source>
        <dbReference type="SAM" id="MobiDB-lite"/>
    </source>
</evidence>
<dbReference type="SUPFAM" id="SSF52540">
    <property type="entry name" value="P-loop containing nucleoside triphosphate hydrolases"/>
    <property type="match status" value="1"/>
</dbReference>
<dbReference type="InterPro" id="IPR027417">
    <property type="entry name" value="P-loop_NTPase"/>
</dbReference>
<dbReference type="Proteomes" id="UP000308121">
    <property type="component" value="Unassembled WGS sequence"/>
</dbReference>
<comment type="caution">
    <text evidence="8">The sequence shown here is derived from an EMBL/GenBank/DDBJ whole genome shotgun (WGS) entry which is preliminary data.</text>
</comment>
<dbReference type="RefSeq" id="WP_154728503.1">
    <property type="nucleotide sequence ID" value="NZ_SZYE01000019.1"/>
</dbReference>
<keyword evidence="2" id="KW-0813">Transport</keyword>
<dbReference type="GO" id="GO:0005886">
    <property type="term" value="C:plasma membrane"/>
    <property type="evidence" value="ECO:0007669"/>
    <property type="project" value="UniProtKB-SubCell"/>
</dbReference>
<dbReference type="GO" id="GO:0016887">
    <property type="term" value="F:ATP hydrolysis activity"/>
    <property type="evidence" value="ECO:0007669"/>
    <property type="project" value="InterPro"/>
</dbReference>
<dbReference type="GO" id="GO:0005524">
    <property type="term" value="F:ATP binding"/>
    <property type="evidence" value="ECO:0007669"/>
    <property type="project" value="UniProtKB-KW"/>
</dbReference>
<dbReference type="Gene3D" id="3.40.50.300">
    <property type="entry name" value="P-loop containing nucleotide triphosphate hydrolases"/>
    <property type="match status" value="1"/>
</dbReference>
<dbReference type="InterPro" id="IPR003439">
    <property type="entry name" value="ABC_transporter-like_ATP-bd"/>
</dbReference>
<name>A0A7Z8NSQ6_9CELL</name>
<organism evidence="8 9">
    <name type="scientific">Cellulomonas hominis</name>
    <dbReference type="NCBI Taxonomy" id="156981"/>
    <lineage>
        <taxon>Bacteria</taxon>
        <taxon>Bacillati</taxon>
        <taxon>Actinomycetota</taxon>
        <taxon>Actinomycetes</taxon>
        <taxon>Micrococcales</taxon>
        <taxon>Cellulomonadaceae</taxon>
        <taxon>Cellulomonas</taxon>
    </lineage>
</organism>
<evidence type="ECO:0000256" key="1">
    <source>
        <dbReference type="ARBA" id="ARBA00004202"/>
    </source>
</evidence>
<dbReference type="InterPro" id="IPR017871">
    <property type="entry name" value="ABC_transporter-like_CS"/>
</dbReference>
<evidence type="ECO:0000313" key="8">
    <source>
        <dbReference type="EMBL" id="TKR26657.1"/>
    </source>
</evidence>
<dbReference type="OrthoDB" id="9804819at2"/>
<dbReference type="GO" id="GO:0046677">
    <property type="term" value="P:response to antibiotic"/>
    <property type="evidence" value="ECO:0007669"/>
    <property type="project" value="UniProtKB-KW"/>
</dbReference>
<dbReference type="PROSITE" id="PS50893">
    <property type="entry name" value="ABC_TRANSPORTER_2"/>
    <property type="match status" value="1"/>
</dbReference>
<accession>A0A7Z8NSQ6</accession>
<dbReference type="InterPro" id="IPR003593">
    <property type="entry name" value="AAA+_ATPase"/>
</dbReference>
<evidence type="ECO:0000256" key="4">
    <source>
        <dbReference type="ARBA" id="ARBA00022840"/>
    </source>
</evidence>
<evidence type="ECO:0000259" key="7">
    <source>
        <dbReference type="PROSITE" id="PS50893"/>
    </source>
</evidence>
<gene>
    <name evidence="8" type="ORF">FA014_04455</name>
</gene>
<feature type="compositionally biased region" description="Low complexity" evidence="6">
    <location>
        <begin position="307"/>
        <end position="325"/>
    </location>
</feature>
<dbReference type="EMBL" id="SZYE01000019">
    <property type="protein sequence ID" value="TKR26657.1"/>
    <property type="molecule type" value="Genomic_DNA"/>
</dbReference>
<evidence type="ECO:0000256" key="2">
    <source>
        <dbReference type="ARBA" id="ARBA00022448"/>
    </source>
</evidence>
<dbReference type="Pfam" id="PF00005">
    <property type="entry name" value="ABC_tran"/>
    <property type="match status" value="1"/>
</dbReference>
<dbReference type="InterPro" id="IPR050763">
    <property type="entry name" value="ABC_transporter_ATP-binding"/>
</dbReference>
<protein>
    <submittedName>
        <fullName evidence="8">ABC transporter ATP-binding protein</fullName>
    </submittedName>
</protein>
<dbReference type="PROSITE" id="PS00211">
    <property type="entry name" value="ABC_TRANSPORTER_1"/>
    <property type="match status" value="1"/>
</dbReference>
<sequence length="333" mass="34679">MPGDEPVIHAEHLHKRYGRTVAVADVGLTVHRGEIVGVLGRNGAGKTTTVEMIGGLREPDGGTVRVLGLDPAGPAADRAALRERVGLQLQESALPLRITVREAVEEYACFYDDPADPDELLRELGLADKAGSQFRALSGGQKQRLSIALALVGNPEIAILDELTTGLDPQARRDTWDVVERVRRRGVTIVLVTHFMEEAERLCDRVVLVDAGRVVAEGTPAEVAALVGADQTLAFRPSAPVDPGVLGSLGSVGAVEVAPDGGVLVRGTGNVVQDVMVALAGAGVRPDGLRVHRSTLEDAFVRLTGAPGAADAPGAPDAGARPGTPSATDRVEA</sequence>
<dbReference type="PANTHER" id="PTHR42711:SF16">
    <property type="entry name" value="ABC TRANSPORTER ATP-BINDING PROTEIN"/>
    <property type="match status" value="1"/>
</dbReference>
<comment type="subcellular location">
    <subcellularLocation>
        <location evidence="1">Cell membrane</location>
        <topology evidence="1">Peripheral membrane protein</topology>
    </subcellularLocation>
</comment>
<feature type="domain" description="ABC transporter" evidence="7">
    <location>
        <begin position="8"/>
        <end position="236"/>
    </location>
</feature>
<proteinExistence type="predicted"/>
<dbReference type="SMART" id="SM00382">
    <property type="entry name" value="AAA"/>
    <property type="match status" value="1"/>
</dbReference>